<keyword evidence="2" id="KW-0479">Metal-binding</keyword>
<dbReference type="PANTHER" id="PTHR42978:SF6">
    <property type="entry name" value="QUORUM-QUENCHING LACTONASE YTNP-RELATED"/>
    <property type="match status" value="1"/>
</dbReference>
<evidence type="ECO:0000259" key="6">
    <source>
        <dbReference type="SMART" id="SM00849"/>
    </source>
</evidence>
<evidence type="ECO:0000256" key="3">
    <source>
        <dbReference type="ARBA" id="ARBA00022801"/>
    </source>
</evidence>
<keyword evidence="5" id="KW-0732">Signal</keyword>
<keyword evidence="3" id="KW-0378">Hydrolase</keyword>
<dbReference type="GeneID" id="17320306"/>
<dbReference type="Gene3D" id="3.60.15.10">
    <property type="entry name" value="Ribonuclease Z/Hydroxyacylglutathione hydrolase-like"/>
    <property type="match status" value="1"/>
</dbReference>
<dbReference type="SUPFAM" id="SSF56281">
    <property type="entry name" value="Metallo-hydrolase/oxidoreductase"/>
    <property type="match status" value="1"/>
</dbReference>
<dbReference type="InterPro" id="IPR001279">
    <property type="entry name" value="Metallo-B-lactamas"/>
</dbReference>
<dbReference type="OMA" id="YHMPFPA"/>
<evidence type="ECO:0000256" key="4">
    <source>
        <dbReference type="ARBA" id="ARBA00022833"/>
    </source>
</evidence>
<dbReference type="Gramene" id="CDF32788">
    <property type="protein sequence ID" value="CDF32788"/>
    <property type="gene ID" value="CHC_T00001689001"/>
</dbReference>
<comment type="similarity">
    <text evidence="1">Belongs to the metallo-beta-lactamase superfamily.</text>
</comment>
<dbReference type="Pfam" id="PF00753">
    <property type="entry name" value="Lactamase_B"/>
    <property type="match status" value="1"/>
</dbReference>
<keyword evidence="4" id="KW-0862">Zinc</keyword>
<keyword evidence="8" id="KW-1185">Reference proteome</keyword>
<feature type="domain" description="Metallo-beta-lactamase" evidence="6">
    <location>
        <begin position="75"/>
        <end position="287"/>
    </location>
</feature>
<evidence type="ECO:0000256" key="1">
    <source>
        <dbReference type="ARBA" id="ARBA00007749"/>
    </source>
</evidence>
<dbReference type="KEGG" id="ccp:CHC_T00001689001"/>
<dbReference type="InterPro" id="IPR051013">
    <property type="entry name" value="MBL_superfamily_lactonases"/>
</dbReference>
<dbReference type="GO" id="GO:0016787">
    <property type="term" value="F:hydrolase activity"/>
    <property type="evidence" value="ECO:0007669"/>
    <property type="project" value="UniProtKB-KW"/>
</dbReference>
<evidence type="ECO:0000313" key="8">
    <source>
        <dbReference type="Proteomes" id="UP000012073"/>
    </source>
</evidence>
<dbReference type="SMART" id="SM00849">
    <property type="entry name" value="Lactamase_B"/>
    <property type="match status" value="1"/>
</dbReference>
<evidence type="ECO:0000256" key="2">
    <source>
        <dbReference type="ARBA" id="ARBA00022723"/>
    </source>
</evidence>
<organism evidence="7 8">
    <name type="scientific">Chondrus crispus</name>
    <name type="common">Carrageen Irish moss</name>
    <name type="synonym">Polymorpha crispa</name>
    <dbReference type="NCBI Taxonomy" id="2769"/>
    <lineage>
        <taxon>Eukaryota</taxon>
        <taxon>Rhodophyta</taxon>
        <taxon>Florideophyceae</taxon>
        <taxon>Rhodymeniophycidae</taxon>
        <taxon>Gigartinales</taxon>
        <taxon>Gigartinaceae</taxon>
        <taxon>Chondrus</taxon>
    </lineage>
</organism>
<dbReference type="PANTHER" id="PTHR42978">
    <property type="entry name" value="QUORUM-QUENCHING LACTONASE YTNP-RELATED-RELATED"/>
    <property type="match status" value="1"/>
</dbReference>
<protein>
    <recommendedName>
        <fullName evidence="6">Metallo-beta-lactamase domain-containing protein</fullName>
    </recommendedName>
</protein>
<name>R7Q4J2_CHOCR</name>
<reference evidence="8" key="1">
    <citation type="journal article" date="2013" name="Proc. Natl. Acad. Sci. U.S.A.">
        <title>Genome structure and metabolic features in the red seaweed Chondrus crispus shed light on evolution of the Archaeplastida.</title>
        <authorList>
            <person name="Collen J."/>
            <person name="Porcel B."/>
            <person name="Carre W."/>
            <person name="Ball S.G."/>
            <person name="Chaparro C."/>
            <person name="Tonon T."/>
            <person name="Barbeyron T."/>
            <person name="Michel G."/>
            <person name="Noel B."/>
            <person name="Valentin K."/>
            <person name="Elias M."/>
            <person name="Artiguenave F."/>
            <person name="Arun A."/>
            <person name="Aury J.M."/>
            <person name="Barbosa-Neto J.F."/>
            <person name="Bothwell J.H."/>
            <person name="Bouget F.Y."/>
            <person name="Brillet L."/>
            <person name="Cabello-Hurtado F."/>
            <person name="Capella-Gutierrez S."/>
            <person name="Charrier B."/>
            <person name="Cladiere L."/>
            <person name="Cock J.M."/>
            <person name="Coelho S.M."/>
            <person name="Colleoni C."/>
            <person name="Czjzek M."/>
            <person name="Da Silva C."/>
            <person name="Delage L."/>
            <person name="Denoeud F."/>
            <person name="Deschamps P."/>
            <person name="Dittami S.M."/>
            <person name="Gabaldon T."/>
            <person name="Gachon C.M."/>
            <person name="Groisillier A."/>
            <person name="Herve C."/>
            <person name="Jabbari K."/>
            <person name="Katinka M."/>
            <person name="Kloareg B."/>
            <person name="Kowalczyk N."/>
            <person name="Labadie K."/>
            <person name="Leblanc C."/>
            <person name="Lopez P.J."/>
            <person name="McLachlan D.H."/>
            <person name="Meslet-Cladiere L."/>
            <person name="Moustafa A."/>
            <person name="Nehr Z."/>
            <person name="Nyvall Collen P."/>
            <person name="Panaud O."/>
            <person name="Partensky F."/>
            <person name="Poulain J."/>
            <person name="Rensing S.A."/>
            <person name="Rousvoal S."/>
            <person name="Samson G."/>
            <person name="Symeonidi A."/>
            <person name="Weissenbach J."/>
            <person name="Zambounis A."/>
            <person name="Wincker P."/>
            <person name="Boyen C."/>
        </authorList>
    </citation>
    <scope>NUCLEOTIDE SEQUENCE [LARGE SCALE GENOMIC DNA]</scope>
    <source>
        <strain evidence="8">cv. Stackhouse</strain>
    </source>
</reference>
<dbReference type="GO" id="GO:0046872">
    <property type="term" value="F:metal ion binding"/>
    <property type="evidence" value="ECO:0007669"/>
    <property type="project" value="UniProtKB-KW"/>
</dbReference>
<dbReference type="OrthoDB" id="10250730at2759"/>
<proteinExistence type="inferred from homology"/>
<dbReference type="EMBL" id="HG001587">
    <property type="protein sequence ID" value="CDF32788.1"/>
    <property type="molecule type" value="Genomic_DNA"/>
</dbReference>
<dbReference type="RefSeq" id="XP_005712589.1">
    <property type="nucleotide sequence ID" value="XM_005712532.1"/>
</dbReference>
<dbReference type="AlphaFoldDB" id="R7Q4J2"/>
<dbReference type="CDD" id="cd07720">
    <property type="entry name" value="OPHC2-like_MBL-fold"/>
    <property type="match status" value="1"/>
</dbReference>
<dbReference type="PhylomeDB" id="R7Q4J2"/>
<evidence type="ECO:0000256" key="5">
    <source>
        <dbReference type="SAM" id="SignalP"/>
    </source>
</evidence>
<feature type="signal peptide" evidence="5">
    <location>
        <begin position="1"/>
        <end position="17"/>
    </location>
</feature>
<evidence type="ECO:0000313" key="7">
    <source>
        <dbReference type="EMBL" id="CDF32788.1"/>
    </source>
</evidence>
<feature type="chain" id="PRO_5004442662" description="Metallo-beta-lactamase domain-containing protein" evidence="5">
    <location>
        <begin position="18"/>
        <end position="324"/>
    </location>
</feature>
<accession>R7Q4J2</accession>
<gene>
    <name evidence="7" type="ORF">CHC_T00001689001</name>
</gene>
<dbReference type="Proteomes" id="UP000012073">
    <property type="component" value="Unassembled WGS sequence"/>
</dbReference>
<dbReference type="InterPro" id="IPR036866">
    <property type="entry name" value="RibonucZ/Hydroxyglut_hydro"/>
</dbReference>
<sequence>MMLSSVVFSFCFIPILGNLCQENSATYHFRLGDIRGTVLYDGPLTFSTNPFFVPFEALRSTYKACFRPIEPLTLSQNVLLLESKVGRVLVDPGSRGGQANPLLASGGLLFRNMRAAGILPESIDHIFLTHAHADHVSGLLGLDGGRAFRNAKVYIGIKEHRFWITEPLPISEDHPLRDTLLGFARTYRQSIAPYASRLVLVRDGGAPLPGFRFLPSPGHSPGHNHIQIASKGESLIVSGDAWMSKPDQLQNPSWQVGTESDPLNARRSRMKLIRQAAKNRSLVFAYHEAFPGLGYVVKSREGSFDWVVAPPILIGTGVVQKCTS</sequence>